<dbReference type="AlphaFoldDB" id="A0A7U2FK30"/>
<evidence type="ECO:0000313" key="1">
    <source>
        <dbReference type="EMBL" id="QRD04586.1"/>
    </source>
</evidence>
<sequence length="101" mass="11215">MRQGTGQSTMAFPCCSPMSLVVLIISHPGTRFTTFRIYLVSRSRRLPSFVSSSCFAHIANQSKSLVSFPHCWKFHAASNDQGCPYSRSIPQIHAEILLLVA</sequence>
<dbReference type="VEuPathDB" id="FungiDB:JI435_443680"/>
<accession>A0A7U2FK30</accession>
<proteinExistence type="predicted"/>
<dbReference type="Proteomes" id="UP000663193">
    <property type="component" value="Chromosome 17"/>
</dbReference>
<evidence type="ECO:0000313" key="2">
    <source>
        <dbReference type="Proteomes" id="UP000663193"/>
    </source>
</evidence>
<reference evidence="2" key="1">
    <citation type="journal article" date="2021" name="BMC Genomics">
        <title>Chromosome-level genome assembly and manually-curated proteome of model necrotroph Parastagonospora nodorum Sn15 reveals a genome-wide trove of candidate effector homologs, and redundancy of virulence-related functions within an accessory chromosome.</title>
        <authorList>
            <person name="Bertazzoni S."/>
            <person name="Jones D.A.B."/>
            <person name="Phan H.T."/>
            <person name="Tan K.-C."/>
            <person name="Hane J.K."/>
        </authorList>
    </citation>
    <scope>NUCLEOTIDE SEQUENCE [LARGE SCALE GENOMIC DNA]</scope>
    <source>
        <strain evidence="2">SN15 / ATCC MYA-4574 / FGSC 10173)</strain>
    </source>
</reference>
<keyword evidence="2" id="KW-1185">Reference proteome</keyword>
<gene>
    <name evidence="1" type="ORF">JI435_443680</name>
</gene>
<protein>
    <submittedName>
        <fullName evidence="1">Uncharacterized protein</fullName>
    </submittedName>
</protein>
<name>A0A7U2FK30_PHANO</name>
<organism evidence="1 2">
    <name type="scientific">Phaeosphaeria nodorum (strain SN15 / ATCC MYA-4574 / FGSC 10173)</name>
    <name type="common">Glume blotch fungus</name>
    <name type="synonym">Parastagonospora nodorum</name>
    <dbReference type="NCBI Taxonomy" id="321614"/>
    <lineage>
        <taxon>Eukaryota</taxon>
        <taxon>Fungi</taxon>
        <taxon>Dikarya</taxon>
        <taxon>Ascomycota</taxon>
        <taxon>Pezizomycotina</taxon>
        <taxon>Dothideomycetes</taxon>
        <taxon>Pleosporomycetidae</taxon>
        <taxon>Pleosporales</taxon>
        <taxon>Pleosporineae</taxon>
        <taxon>Phaeosphaeriaceae</taxon>
        <taxon>Parastagonospora</taxon>
    </lineage>
</organism>
<dbReference type="EMBL" id="CP069039">
    <property type="protein sequence ID" value="QRD04586.1"/>
    <property type="molecule type" value="Genomic_DNA"/>
</dbReference>